<sequence>MTWFFDLSVRTKLMSLVGLLLVLMLSVGVLGLNSVSKINTMADSMYERELLGLNYIKEANIDLLYQARAVRNLLLAQTDDSIDQAEYYQAVEKYATRMQENLNEAEKLITAPEAIALFARMREANQEYSKATAQLLEAARLEKSSGQLTMQNRESVQIALVDNRKINEQVDNLLTELTLIKVNNAADASALSTELFNQSSVLIISMIVIALALGLGLGLLISARISRNVATLARGLDNLAQQQDFSYRAQISDRDEIGAMSDSVNNLLNALQKTISEANRTVNALAEGDFSQRMALEVNGDLLQLKTGINDSADSITDVVDALNNVMQSIQAGQFSVQIDADVSGEYRRMLDLASGSMREMNEVINDINNVMDHVSQGVFSQRVEAAANGEMLDLKESINATVRVLDEVISDITGVMNAQGKGDLTRQVSAQCGGQLADIKKAINTTAENLSAIIAQAVNASEIVQGASDEVTKGALDLSQRVQQQAASLEETSATMEQMNATVQQNTQSAQDVARLATEVQAKATQGSAVMKQTIAAMTSIQDSSNRIVDIVSLIDGIAFQTNLLALNAAVEAARAGEQGRGFAVVAGEVRALAQKSADAAKDIKNLIDDNVALINQGTELAGESGSMLENINDSVKQVSQMIDHIAKASAEQAEGISQVHLAISQIDEVTQQNAALVEETSAAAESMSEQANQLGENMAFFNTNESDGHHPLNDSVARLSATTVSLH</sequence>
<evidence type="ECO:0000256" key="1">
    <source>
        <dbReference type="ARBA" id="ARBA00004370"/>
    </source>
</evidence>
<keyword evidence="7" id="KW-1133">Transmembrane helix</keyword>
<feature type="transmembrane region" description="Helical" evidence="7">
    <location>
        <begin position="201"/>
        <end position="221"/>
    </location>
</feature>
<dbReference type="FunFam" id="1.10.287.950:FF:000001">
    <property type="entry name" value="Methyl-accepting chemotaxis sensory transducer"/>
    <property type="match status" value="1"/>
</dbReference>
<dbReference type="PANTHER" id="PTHR43531:SF14">
    <property type="entry name" value="METHYL-ACCEPTING CHEMOTAXIS PROTEIN I-RELATED"/>
    <property type="match status" value="1"/>
</dbReference>
<feature type="domain" description="HAMP" evidence="9">
    <location>
        <begin position="359"/>
        <end position="411"/>
    </location>
</feature>
<dbReference type="InterPro" id="IPR024478">
    <property type="entry name" value="HlyB_4HB_MCP"/>
</dbReference>
<feature type="coiled-coil region" evidence="6">
    <location>
        <begin position="88"/>
        <end position="141"/>
    </location>
</feature>
<dbReference type="SUPFAM" id="SSF58104">
    <property type="entry name" value="Methyl-accepting chemotaxis protein (MCP) signaling domain"/>
    <property type="match status" value="2"/>
</dbReference>
<dbReference type="KEGG" id="tse:THMIRHAS_04150"/>
<comment type="similarity">
    <text evidence="4">Belongs to the methyl-accepting chemotaxis (MCP) protein family.</text>
</comment>
<dbReference type="GO" id="GO:0004888">
    <property type="term" value="F:transmembrane signaling receptor activity"/>
    <property type="evidence" value="ECO:0007669"/>
    <property type="project" value="TreeGrafter"/>
</dbReference>
<dbReference type="Proteomes" id="UP000501726">
    <property type="component" value="Chromosome"/>
</dbReference>
<evidence type="ECO:0000256" key="4">
    <source>
        <dbReference type="ARBA" id="ARBA00029447"/>
    </source>
</evidence>
<dbReference type="AlphaFoldDB" id="A0A6F8PSD2"/>
<dbReference type="InterPro" id="IPR004089">
    <property type="entry name" value="MCPsignal_dom"/>
</dbReference>
<dbReference type="GO" id="GO:0007165">
    <property type="term" value="P:signal transduction"/>
    <property type="evidence" value="ECO:0007669"/>
    <property type="project" value="UniProtKB-KW"/>
</dbReference>
<evidence type="ECO:0000256" key="3">
    <source>
        <dbReference type="ARBA" id="ARBA00023224"/>
    </source>
</evidence>
<evidence type="ECO:0000259" key="8">
    <source>
        <dbReference type="PROSITE" id="PS50111"/>
    </source>
</evidence>
<dbReference type="GO" id="GO:0006935">
    <property type="term" value="P:chemotaxis"/>
    <property type="evidence" value="ECO:0007669"/>
    <property type="project" value="UniProtKB-KW"/>
</dbReference>
<dbReference type="PROSITE" id="PS50885">
    <property type="entry name" value="HAMP"/>
    <property type="match status" value="4"/>
</dbReference>
<name>A0A6F8PSD2_9GAMM</name>
<dbReference type="PANTHER" id="PTHR43531">
    <property type="entry name" value="PROTEIN ICFG"/>
    <property type="match status" value="1"/>
</dbReference>
<dbReference type="Pfam" id="PF12729">
    <property type="entry name" value="4HB_MCP_1"/>
    <property type="match status" value="1"/>
</dbReference>
<dbReference type="SMART" id="SM00304">
    <property type="entry name" value="HAMP"/>
    <property type="match status" value="3"/>
</dbReference>
<evidence type="ECO:0000313" key="11">
    <source>
        <dbReference type="Proteomes" id="UP000501726"/>
    </source>
</evidence>
<dbReference type="InterPro" id="IPR003660">
    <property type="entry name" value="HAMP_dom"/>
</dbReference>
<feature type="coiled-coil region" evidence="6">
    <location>
        <begin position="261"/>
        <end position="288"/>
    </location>
</feature>
<keyword evidence="3 5" id="KW-0807">Transducer</keyword>
<dbReference type="Gene3D" id="1.10.287.950">
    <property type="entry name" value="Methyl-accepting chemotaxis protein"/>
    <property type="match status" value="1"/>
</dbReference>
<feature type="domain" description="HAMP" evidence="9">
    <location>
        <begin position="277"/>
        <end position="321"/>
    </location>
</feature>
<dbReference type="CDD" id="cd11386">
    <property type="entry name" value="MCP_signal"/>
    <property type="match status" value="1"/>
</dbReference>
<accession>A0A6F8PSD2</accession>
<dbReference type="Pfam" id="PF00672">
    <property type="entry name" value="HAMP"/>
    <property type="match status" value="1"/>
</dbReference>
<evidence type="ECO:0000256" key="7">
    <source>
        <dbReference type="SAM" id="Phobius"/>
    </source>
</evidence>
<dbReference type="GO" id="GO:0005886">
    <property type="term" value="C:plasma membrane"/>
    <property type="evidence" value="ECO:0007669"/>
    <property type="project" value="TreeGrafter"/>
</dbReference>
<protein>
    <submittedName>
        <fullName evidence="10">Chemotaxis protein</fullName>
    </submittedName>
</protein>
<dbReference type="RefSeq" id="WP_173270190.1">
    <property type="nucleotide sequence ID" value="NZ_AP021889.1"/>
</dbReference>
<feature type="domain" description="HAMP" evidence="9">
    <location>
        <begin position="223"/>
        <end position="276"/>
    </location>
</feature>
<dbReference type="Gene3D" id="1.20.120.1530">
    <property type="match status" value="1"/>
</dbReference>
<dbReference type="SMART" id="SM00283">
    <property type="entry name" value="MA"/>
    <property type="match status" value="1"/>
</dbReference>
<keyword evidence="6" id="KW-0175">Coiled coil</keyword>
<keyword evidence="7" id="KW-0472">Membrane</keyword>
<dbReference type="Pfam" id="PF00015">
    <property type="entry name" value="MCPsignal"/>
    <property type="match status" value="1"/>
</dbReference>
<dbReference type="EMBL" id="AP021889">
    <property type="protein sequence ID" value="BBP45042.1"/>
    <property type="molecule type" value="Genomic_DNA"/>
</dbReference>
<evidence type="ECO:0000256" key="2">
    <source>
        <dbReference type="ARBA" id="ARBA00022481"/>
    </source>
</evidence>
<keyword evidence="2" id="KW-0488">Methylation</keyword>
<organism evidence="10 11">
    <name type="scientific">Thiosulfatimonas sediminis</name>
    <dbReference type="NCBI Taxonomy" id="2675054"/>
    <lineage>
        <taxon>Bacteria</taxon>
        <taxon>Pseudomonadati</taxon>
        <taxon>Pseudomonadota</taxon>
        <taxon>Gammaproteobacteria</taxon>
        <taxon>Thiotrichales</taxon>
        <taxon>Piscirickettsiaceae</taxon>
        <taxon>Thiosulfatimonas</taxon>
    </lineage>
</organism>
<keyword evidence="7" id="KW-0812">Transmembrane</keyword>
<proteinExistence type="inferred from homology"/>
<dbReference type="InterPro" id="IPR051310">
    <property type="entry name" value="MCP_chemotaxis"/>
</dbReference>
<evidence type="ECO:0000313" key="10">
    <source>
        <dbReference type="EMBL" id="BBP45042.1"/>
    </source>
</evidence>
<keyword evidence="11" id="KW-1185">Reference proteome</keyword>
<dbReference type="PROSITE" id="PS50111">
    <property type="entry name" value="CHEMOTAXIS_TRANSDUC_2"/>
    <property type="match status" value="1"/>
</dbReference>
<reference evidence="11" key="1">
    <citation type="submission" date="2019-11" db="EMBL/GenBank/DDBJ databases">
        <title>Isolation and characterization of two novel species in the genus Thiomicrorhabdus.</title>
        <authorList>
            <person name="Mochizuki J."/>
            <person name="Kojima H."/>
            <person name="Fukui M."/>
        </authorList>
    </citation>
    <scope>NUCLEOTIDE SEQUENCE [LARGE SCALE GENOMIC DNA]</scope>
    <source>
        <strain evidence="11">aks77</strain>
    </source>
</reference>
<evidence type="ECO:0000259" key="9">
    <source>
        <dbReference type="PROSITE" id="PS50885"/>
    </source>
</evidence>
<evidence type="ECO:0000256" key="5">
    <source>
        <dbReference type="PROSITE-ProRule" id="PRU00284"/>
    </source>
</evidence>
<gene>
    <name evidence="10" type="primary">tsr_1</name>
    <name evidence="10" type="ORF">THMIRHAS_04150</name>
</gene>
<evidence type="ECO:0000256" key="6">
    <source>
        <dbReference type="SAM" id="Coils"/>
    </source>
</evidence>
<comment type="subcellular location">
    <subcellularLocation>
        <location evidence="1">Membrane</location>
    </subcellularLocation>
</comment>
<feature type="domain" description="HAMP" evidence="9">
    <location>
        <begin position="412"/>
        <end position="456"/>
    </location>
</feature>
<feature type="domain" description="Methyl-accepting transducer" evidence="8">
    <location>
        <begin position="461"/>
        <end position="690"/>
    </location>
</feature>